<keyword evidence="1" id="KW-0862">Zinc</keyword>
<dbReference type="CDD" id="cd08837">
    <property type="entry name" value="ArfGap_ARAP"/>
    <property type="match status" value="1"/>
</dbReference>
<dbReference type="GO" id="GO:0008270">
    <property type="term" value="F:zinc ion binding"/>
    <property type="evidence" value="ECO:0007669"/>
    <property type="project" value="UniProtKB-KW"/>
</dbReference>
<dbReference type="PANTHER" id="PTHR45899:SF2">
    <property type="entry name" value="RHO GTPASE ACTIVATING PROTEIN AT 15B, ISOFORM C"/>
    <property type="match status" value="1"/>
</dbReference>
<dbReference type="Ensembl" id="ENSEBUT00000022625.1">
    <property type="protein sequence ID" value="ENSEBUP00000022049.1"/>
    <property type="gene ID" value="ENSEBUG00000013601.1"/>
</dbReference>
<keyword evidence="1" id="KW-0863">Zinc-finger</keyword>
<dbReference type="SMART" id="SM00454">
    <property type="entry name" value="SAM"/>
    <property type="match status" value="1"/>
</dbReference>
<dbReference type="Gene3D" id="1.10.150.50">
    <property type="entry name" value="Transcription Factor, Ets-1"/>
    <property type="match status" value="1"/>
</dbReference>
<accession>A0A8C4WZD5</accession>
<dbReference type="InterPro" id="IPR038508">
    <property type="entry name" value="ArfGAP_dom_sf"/>
</dbReference>
<dbReference type="PRINTS" id="PR00405">
    <property type="entry name" value="REVINTRACTNG"/>
</dbReference>
<feature type="compositionally biased region" description="Basic and acidic residues" evidence="2">
    <location>
        <begin position="334"/>
        <end position="345"/>
    </location>
</feature>
<keyword evidence="1" id="KW-0479">Metal-binding</keyword>
<feature type="region of interest" description="Disordered" evidence="2">
    <location>
        <begin position="323"/>
        <end position="353"/>
    </location>
</feature>
<feature type="region of interest" description="Disordered" evidence="2">
    <location>
        <begin position="158"/>
        <end position="197"/>
    </location>
</feature>
<name>A0A8C4WZD5_EPTBU</name>
<dbReference type="InterPro" id="IPR037278">
    <property type="entry name" value="ARFGAP/RecO"/>
</dbReference>
<dbReference type="PROSITE" id="PS50003">
    <property type="entry name" value="PH_DOMAIN"/>
    <property type="match status" value="1"/>
</dbReference>
<dbReference type="AlphaFoldDB" id="A0A8C4WZD5"/>
<dbReference type="SMART" id="SM00233">
    <property type="entry name" value="PH"/>
    <property type="match status" value="2"/>
</dbReference>
<feature type="domain" description="Arf-GAP" evidence="5">
    <location>
        <begin position="784"/>
        <end position="915"/>
    </location>
</feature>
<reference evidence="6" key="2">
    <citation type="submission" date="2025-09" db="UniProtKB">
        <authorList>
            <consortium name="Ensembl"/>
        </authorList>
    </citation>
    <scope>IDENTIFICATION</scope>
</reference>
<reference evidence="6" key="1">
    <citation type="submission" date="2025-08" db="UniProtKB">
        <authorList>
            <consortium name="Ensembl"/>
        </authorList>
    </citation>
    <scope>IDENTIFICATION</scope>
</reference>
<feature type="domain" description="SAM" evidence="4">
    <location>
        <begin position="8"/>
        <end position="69"/>
    </location>
</feature>
<feature type="compositionally biased region" description="Basic residues" evidence="2">
    <location>
        <begin position="170"/>
        <end position="183"/>
    </location>
</feature>
<dbReference type="Gene3D" id="1.10.220.150">
    <property type="entry name" value="Arf GTPase activating protein"/>
    <property type="match status" value="1"/>
</dbReference>
<dbReference type="PANTHER" id="PTHR45899">
    <property type="entry name" value="RHO GTPASE ACTIVATING PROTEIN AT 15B, ISOFORM C"/>
    <property type="match status" value="1"/>
</dbReference>
<dbReference type="SUPFAM" id="SSF47769">
    <property type="entry name" value="SAM/Pointed domain"/>
    <property type="match status" value="1"/>
</dbReference>
<dbReference type="InterPro" id="IPR011993">
    <property type="entry name" value="PH-like_dom_sf"/>
</dbReference>
<dbReference type="InterPro" id="IPR001164">
    <property type="entry name" value="ArfGAP_dom"/>
</dbReference>
<evidence type="ECO:0000256" key="1">
    <source>
        <dbReference type="PROSITE-ProRule" id="PRU00288"/>
    </source>
</evidence>
<dbReference type="SUPFAM" id="SSF57863">
    <property type="entry name" value="ArfGap/RecO-like zinc finger"/>
    <property type="match status" value="1"/>
</dbReference>
<evidence type="ECO:0000259" key="5">
    <source>
        <dbReference type="PROSITE" id="PS50115"/>
    </source>
</evidence>
<keyword evidence="7" id="KW-1185">Reference proteome</keyword>
<evidence type="ECO:0000256" key="2">
    <source>
        <dbReference type="SAM" id="MobiDB-lite"/>
    </source>
</evidence>
<dbReference type="PROSITE" id="PS50115">
    <property type="entry name" value="ARFGAP"/>
    <property type="match status" value="1"/>
</dbReference>
<dbReference type="InterPro" id="IPR001660">
    <property type="entry name" value="SAM"/>
</dbReference>
<evidence type="ECO:0000313" key="7">
    <source>
        <dbReference type="Proteomes" id="UP000694388"/>
    </source>
</evidence>
<dbReference type="GeneTree" id="ENSGT00940000157424"/>
<dbReference type="Pfam" id="PF01412">
    <property type="entry name" value="ArfGap"/>
    <property type="match status" value="1"/>
</dbReference>
<evidence type="ECO:0000313" key="6">
    <source>
        <dbReference type="Ensembl" id="ENSEBUP00000022049.1"/>
    </source>
</evidence>
<dbReference type="Pfam" id="PF00169">
    <property type="entry name" value="PH"/>
    <property type="match status" value="1"/>
</dbReference>
<dbReference type="InterPro" id="IPR013761">
    <property type="entry name" value="SAM/pointed_sf"/>
</dbReference>
<dbReference type="GO" id="GO:0005737">
    <property type="term" value="C:cytoplasm"/>
    <property type="evidence" value="ECO:0007669"/>
    <property type="project" value="TreeGrafter"/>
</dbReference>
<dbReference type="Gene3D" id="2.30.29.30">
    <property type="entry name" value="Pleckstrin-homology domain (PH domain)/Phosphotyrosine-binding domain (PTB)"/>
    <property type="match status" value="2"/>
</dbReference>
<dbReference type="InterPro" id="IPR001849">
    <property type="entry name" value="PH_domain"/>
</dbReference>
<evidence type="ECO:0000259" key="3">
    <source>
        <dbReference type="PROSITE" id="PS50003"/>
    </source>
</evidence>
<evidence type="ECO:0008006" key="8">
    <source>
        <dbReference type="Google" id="ProtNLM"/>
    </source>
</evidence>
<dbReference type="Proteomes" id="UP000694388">
    <property type="component" value="Unplaced"/>
</dbReference>
<dbReference type="PROSITE" id="PS50105">
    <property type="entry name" value="SAM_DOMAIN"/>
    <property type="match status" value="1"/>
</dbReference>
<dbReference type="InterPro" id="IPR052227">
    <property type="entry name" value="Arf-Rho-GAP_ANK-PH_domain"/>
</dbReference>
<sequence>MEQTSCDEPIRQWLRSIRLSEYAAVFEENGVTNLAELASISNETLQTIGIQPMGHRKRILTYIKKTVLLDAEKSYAVDTGPGALMCPNSCSNAGDTMRSITSSLCCEKQQIESCEDNVDVTVTQGNCENSLHLGNAELQDCSGKKESFVKSRETVHSPSCVPVKSSKPVPKPRTHFQKGKTKRSPTSDNGGQVKGALNDNQKAKLIVEDSDGLLVERTACEEVSGDPILSNSTCCTRIPCMKINCELGDATLSKVTLPPLPPRANIGQPPYKFSLDFVDQKPNIFQPPFATPYQGQSKCADIPEYATQFVAPVIRFDHIKEPKEEVNTRPNIGGHDEGQQGKDENPSVPNKGKLATTTFLESSECVHGMGTPTAFAPFYINSFLQGFLFTSAGSSETTTDALGQVAGKPLRAFEQAPTALLGKSGDVAPLPQLSPSINDPVPSANGDTTSEEWTTMKQHHELASEVQTTLGDPEATPDIEPDALVFAIHEEEDDILHSSNKEPQSMQKICWEGSRNDCVFVEQDGLNSRSGSNLSLLDPAVRSPSHLSFRGDALSLLSLSSEDFPSSSVSQTHLPSVSKEHDNGVSWITGSHFCDSSEIPSIKAGWLEKQPPVTGYRFQRRWVKFDGEYLTYYNNEKEVYSKGIIPLWAINNVVASHSDTKFDVRTPNRTFTFRADSDGVKWEWVAILHKALQDRLAANLPVGLSVVEKHGTLELKGCRRPLYLAVCGERLWLYKSFQDFQVRVGITMIEMNVAMVKDSDRRTFELTTPYKTFSFTAETDKGKEEWMEALREATSEALSNSEIAERIWSNHSNRTCADCGAANPAWASINLCVVICKMCAGQHRALGPNISKVRSLKMDRKIWTENLIELLCTIGNDGANAFWVANMPDSERLTPNACSDKRSEFIVSKYREGKYRRFHIFYGMPNDLRQALCTSVMTSDLLETMALVFCGADLSELPEDPLKLAEQAGQQLQLQFLQHNHHLGNLPVLSSCLCFLSLLRFLKSLFSLWVYRL</sequence>
<dbReference type="Pfam" id="PF00536">
    <property type="entry name" value="SAM_1"/>
    <property type="match status" value="1"/>
</dbReference>
<protein>
    <recommendedName>
        <fullName evidence="8">Arf-GAP with Rho-GAP domain, ANK repeat and PH domain-containing protein 1</fullName>
    </recommendedName>
</protein>
<organism evidence="6 7">
    <name type="scientific">Eptatretus burgeri</name>
    <name type="common">Inshore hagfish</name>
    <dbReference type="NCBI Taxonomy" id="7764"/>
    <lineage>
        <taxon>Eukaryota</taxon>
        <taxon>Metazoa</taxon>
        <taxon>Chordata</taxon>
        <taxon>Craniata</taxon>
        <taxon>Vertebrata</taxon>
        <taxon>Cyclostomata</taxon>
        <taxon>Myxini</taxon>
        <taxon>Myxiniformes</taxon>
        <taxon>Myxinidae</taxon>
        <taxon>Eptatretinae</taxon>
        <taxon>Eptatretus</taxon>
    </lineage>
</organism>
<dbReference type="GO" id="GO:0005096">
    <property type="term" value="F:GTPase activator activity"/>
    <property type="evidence" value="ECO:0007669"/>
    <property type="project" value="InterPro"/>
</dbReference>
<feature type="compositionally biased region" description="Low complexity" evidence="2">
    <location>
        <begin position="158"/>
        <end position="168"/>
    </location>
</feature>
<feature type="domain" description="PH" evidence="3">
    <location>
        <begin position="600"/>
        <end position="795"/>
    </location>
</feature>
<proteinExistence type="predicted"/>
<dbReference type="SMART" id="SM00105">
    <property type="entry name" value="ArfGap"/>
    <property type="match status" value="1"/>
</dbReference>
<dbReference type="GO" id="GO:0005547">
    <property type="term" value="F:phosphatidylinositol-3,4,5-trisphosphate binding"/>
    <property type="evidence" value="ECO:0007669"/>
    <property type="project" value="TreeGrafter"/>
</dbReference>
<dbReference type="SUPFAM" id="SSF50729">
    <property type="entry name" value="PH domain-like"/>
    <property type="match status" value="2"/>
</dbReference>
<evidence type="ECO:0000259" key="4">
    <source>
        <dbReference type="PROSITE" id="PS50105"/>
    </source>
</evidence>